<evidence type="ECO:0000313" key="3">
    <source>
        <dbReference type="Proteomes" id="UP000635885"/>
    </source>
</evidence>
<sequence>MNVMNRILIYAIVLVFLGACTDPWDDQNQSNRDGNRQLTQLLENDPELTDFAELIRTSGLGAEITDNKSYTIWAPTNTALQALPTSIRNNNEALKRFLGNHIGFLENFSSNASEPVRVKMINGKVNTFDGASFQSAGASVNLTTKDVLAKNGVLHKVNGLLEPKDNIWKIIQEESASAVNNFILDMKRTDMITNVSSNYFQTEIVDLSVEDSLYTYIMLTDEAFDLFKDELKVYFKDTLPENEILEAYAKGLTKDLVLKGAHYDQLPTMMLSLDSVEVYFDQANVVEQINSSNGVVYVMNKFDFKLSDKIPEIKIEGENFNGISGSSNFVSIRPRSWASGGRDVLVRGHGTASFHLIYNVPQAHSVKYRVYWRAVNDNYIPRNNEQRIAINDITNSTFGYRWVERNTFEEVLIGEYEVDLHGNLNLLLTSASVTNNDWNTMVLDYIRLEPVFE</sequence>
<dbReference type="SMART" id="SM00554">
    <property type="entry name" value="FAS1"/>
    <property type="match status" value="1"/>
</dbReference>
<dbReference type="PANTHER" id="PTHR10900">
    <property type="entry name" value="PERIOSTIN-RELATED"/>
    <property type="match status" value="1"/>
</dbReference>
<accession>A0ABQ1LNU1</accession>
<dbReference type="InterPro" id="IPR000782">
    <property type="entry name" value="FAS1_domain"/>
</dbReference>
<gene>
    <name evidence="2" type="ORF">GCM10010993_03080</name>
</gene>
<dbReference type="Pfam" id="PF02469">
    <property type="entry name" value="Fasciclin"/>
    <property type="match status" value="1"/>
</dbReference>
<evidence type="ECO:0000313" key="2">
    <source>
        <dbReference type="EMBL" id="GGC27388.1"/>
    </source>
</evidence>
<comment type="caution">
    <text evidence="2">The sequence shown here is derived from an EMBL/GenBank/DDBJ whole genome shotgun (WGS) entry which is preliminary data.</text>
</comment>
<dbReference type="Proteomes" id="UP000635885">
    <property type="component" value="Unassembled WGS sequence"/>
</dbReference>
<dbReference type="PANTHER" id="PTHR10900:SF77">
    <property type="entry name" value="FI19380P1"/>
    <property type="match status" value="1"/>
</dbReference>
<dbReference type="InterPro" id="IPR050904">
    <property type="entry name" value="Adhesion/Biosynth-related"/>
</dbReference>
<name>A0ABQ1LNU1_9BACT</name>
<protein>
    <recommendedName>
        <fullName evidence="1">FAS1 domain-containing protein</fullName>
    </recommendedName>
</protein>
<evidence type="ECO:0000259" key="1">
    <source>
        <dbReference type="PROSITE" id="PS50213"/>
    </source>
</evidence>
<dbReference type="InterPro" id="IPR036378">
    <property type="entry name" value="FAS1_dom_sf"/>
</dbReference>
<organism evidence="2 3">
    <name type="scientific">Belliella aquatica</name>
    <dbReference type="NCBI Taxonomy" id="1323734"/>
    <lineage>
        <taxon>Bacteria</taxon>
        <taxon>Pseudomonadati</taxon>
        <taxon>Bacteroidota</taxon>
        <taxon>Cytophagia</taxon>
        <taxon>Cytophagales</taxon>
        <taxon>Cyclobacteriaceae</taxon>
        <taxon>Belliella</taxon>
    </lineage>
</organism>
<reference evidence="3" key="1">
    <citation type="journal article" date="2019" name="Int. J. Syst. Evol. Microbiol.">
        <title>The Global Catalogue of Microorganisms (GCM) 10K type strain sequencing project: providing services to taxonomists for standard genome sequencing and annotation.</title>
        <authorList>
            <consortium name="The Broad Institute Genomics Platform"/>
            <consortium name="The Broad Institute Genome Sequencing Center for Infectious Disease"/>
            <person name="Wu L."/>
            <person name="Ma J."/>
        </authorList>
    </citation>
    <scope>NUCLEOTIDE SEQUENCE [LARGE SCALE GENOMIC DNA]</scope>
    <source>
        <strain evidence="3">CGMCC 1.12479</strain>
    </source>
</reference>
<proteinExistence type="predicted"/>
<keyword evidence="3" id="KW-1185">Reference proteome</keyword>
<feature type="domain" description="FAS1" evidence="1">
    <location>
        <begin position="35"/>
        <end position="161"/>
    </location>
</feature>
<dbReference type="SUPFAM" id="SSF82153">
    <property type="entry name" value="FAS1 domain"/>
    <property type="match status" value="1"/>
</dbReference>
<dbReference type="PROSITE" id="PS50213">
    <property type="entry name" value="FAS1"/>
    <property type="match status" value="1"/>
</dbReference>
<dbReference type="Gene3D" id="2.30.180.10">
    <property type="entry name" value="FAS1 domain"/>
    <property type="match status" value="1"/>
</dbReference>
<dbReference type="PROSITE" id="PS51257">
    <property type="entry name" value="PROKAR_LIPOPROTEIN"/>
    <property type="match status" value="1"/>
</dbReference>
<dbReference type="EMBL" id="BMFD01000001">
    <property type="protein sequence ID" value="GGC27388.1"/>
    <property type="molecule type" value="Genomic_DNA"/>
</dbReference>